<dbReference type="RefSeq" id="WP_120558145.1">
    <property type="nucleotide sequence ID" value="NZ_RAWK01000177.1"/>
</dbReference>
<evidence type="ECO:0000313" key="2">
    <source>
        <dbReference type="Proteomes" id="UP000267003"/>
    </source>
</evidence>
<accession>A0A3A8PUN3</accession>
<proteinExistence type="predicted"/>
<keyword evidence="2" id="KW-1185">Reference proteome</keyword>
<gene>
    <name evidence="1" type="ORF">D7W81_26310</name>
</gene>
<dbReference type="OrthoDB" id="189103at2"/>
<comment type="caution">
    <text evidence="1">The sequence shown here is derived from an EMBL/GenBank/DDBJ whole genome shotgun (WGS) entry which is preliminary data.</text>
</comment>
<dbReference type="EMBL" id="RAWK01000177">
    <property type="protein sequence ID" value="RKH60009.1"/>
    <property type="molecule type" value="Genomic_DNA"/>
</dbReference>
<name>A0A3A8PUN3_9BACT</name>
<organism evidence="1 2">
    <name type="scientific">Corallococcus aberystwythensis</name>
    <dbReference type="NCBI Taxonomy" id="2316722"/>
    <lineage>
        <taxon>Bacteria</taxon>
        <taxon>Pseudomonadati</taxon>
        <taxon>Myxococcota</taxon>
        <taxon>Myxococcia</taxon>
        <taxon>Myxococcales</taxon>
        <taxon>Cystobacterineae</taxon>
        <taxon>Myxococcaceae</taxon>
        <taxon>Corallococcus</taxon>
    </lineage>
</organism>
<evidence type="ECO:0000313" key="1">
    <source>
        <dbReference type="EMBL" id="RKH60009.1"/>
    </source>
</evidence>
<sequence>MELYAYAYVGPEEIRRAVMAHPAGAPIRAREDLDRWLQGHPEAIQEGATWVVDLTGCLRLAPRRSEHVACAGGEEVLAAGELHFQRSPMGWDVAGASNQSTGYCPDTDCWDALSLALTRAGLRGPPGFTHAVTFRRCTHCGELNLVKEQWFVCTFCDADLPALWNVAPRRRVVVDEAPARNS</sequence>
<dbReference type="Proteomes" id="UP000267003">
    <property type="component" value="Unassembled WGS sequence"/>
</dbReference>
<protein>
    <submittedName>
        <fullName evidence="1">Uncharacterized protein</fullName>
    </submittedName>
</protein>
<reference evidence="2" key="1">
    <citation type="submission" date="2018-09" db="EMBL/GenBank/DDBJ databases">
        <authorList>
            <person name="Livingstone P.G."/>
            <person name="Whitworth D.E."/>
        </authorList>
    </citation>
    <scope>NUCLEOTIDE SEQUENCE [LARGE SCALE GENOMIC DNA]</scope>
    <source>
        <strain evidence="2">AB050A</strain>
    </source>
</reference>
<dbReference type="AlphaFoldDB" id="A0A3A8PUN3"/>